<dbReference type="Proteomes" id="UP001201812">
    <property type="component" value="Unassembled WGS sequence"/>
</dbReference>
<keyword evidence="1" id="KW-0812">Transmembrane</keyword>
<feature type="transmembrane region" description="Helical" evidence="1">
    <location>
        <begin position="504"/>
        <end position="528"/>
    </location>
</feature>
<keyword evidence="1" id="KW-1133">Transmembrane helix</keyword>
<feature type="signal peptide" evidence="2">
    <location>
        <begin position="1"/>
        <end position="16"/>
    </location>
</feature>
<comment type="caution">
    <text evidence="3">The sequence shown here is derived from an EMBL/GenBank/DDBJ whole genome shotgun (WGS) entry which is preliminary data.</text>
</comment>
<reference evidence="3" key="1">
    <citation type="submission" date="2022-01" db="EMBL/GenBank/DDBJ databases">
        <title>Genome Sequence Resource for Two Populations of Ditylenchus destructor, the Migratory Endoparasitic Phytonematode.</title>
        <authorList>
            <person name="Zhang H."/>
            <person name="Lin R."/>
            <person name="Xie B."/>
        </authorList>
    </citation>
    <scope>NUCLEOTIDE SEQUENCE</scope>
    <source>
        <strain evidence="3">BazhouSP</strain>
    </source>
</reference>
<evidence type="ECO:0000313" key="4">
    <source>
        <dbReference type="Proteomes" id="UP001201812"/>
    </source>
</evidence>
<feature type="transmembrane region" description="Helical" evidence="1">
    <location>
        <begin position="687"/>
        <end position="707"/>
    </location>
</feature>
<gene>
    <name evidence="3" type="ORF">DdX_01004</name>
</gene>
<name>A0AAD4NG13_9BILA</name>
<organism evidence="3 4">
    <name type="scientific">Ditylenchus destructor</name>
    <dbReference type="NCBI Taxonomy" id="166010"/>
    <lineage>
        <taxon>Eukaryota</taxon>
        <taxon>Metazoa</taxon>
        <taxon>Ecdysozoa</taxon>
        <taxon>Nematoda</taxon>
        <taxon>Chromadorea</taxon>
        <taxon>Rhabditida</taxon>
        <taxon>Tylenchina</taxon>
        <taxon>Tylenchomorpha</taxon>
        <taxon>Sphaerularioidea</taxon>
        <taxon>Anguinidae</taxon>
        <taxon>Anguininae</taxon>
        <taxon>Ditylenchus</taxon>
    </lineage>
</organism>
<accession>A0AAD4NG13</accession>
<proteinExistence type="predicted"/>
<evidence type="ECO:0000313" key="3">
    <source>
        <dbReference type="EMBL" id="KAI1728801.1"/>
    </source>
</evidence>
<feature type="transmembrane region" description="Helical" evidence="1">
    <location>
        <begin position="370"/>
        <end position="390"/>
    </location>
</feature>
<dbReference type="EMBL" id="JAKKPZ010000001">
    <property type="protein sequence ID" value="KAI1728801.1"/>
    <property type="molecule type" value="Genomic_DNA"/>
</dbReference>
<evidence type="ECO:0000256" key="1">
    <source>
        <dbReference type="SAM" id="Phobius"/>
    </source>
</evidence>
<keyword evidence="1" id="KW-0472">Membrane</keyword>
<feature type="transmembrane region" description="Helical" evidence="1">
    <location>
        <begin position="602"/>
        <end position="622"/>
    </location>
</feature>
<sequence length="836" mass="95035">MIILLLLCITISKNFAEDGASTTSTVTSTTYAGLTTQPFQPRKCPIEGKWNRIKSCNCSLLNGEFGPEAEITTEDKVLLQKQTAQNIVQNLSHWCDTSPNALPNVNETAYKGNLTSFAQAIFLCSLNNRAVSRKKDQKLYRNFAVEYLRWALYEVCDGDEHIPVTERERASQQTFSGLLRFLFEKENLQRDLVCQTMENQTVRTLNTCQGEMDDSFAKRCKSDKPYDFEWFVLSAFSDAYINNQTWVVNPFHRPNNSVEWADSLAKFVEGSHRFRTVHAAVAESFVIGNQLVRQFLMSTLMLNNFGRSVRQTQRLIDKYCGNMSNNGAQHSMKVQVRIECDKSLLYARTETTLGVTDLQPLITAENFHNFFHIILLIFGLACNVYICVLLRSCGTSLNPTSVTLIQILLCSNIIFTLVNVVILIEQQIPIINRNNFPPDFPLIQGFDGDIMSNVTFLANIETLGIVLNKNYGENPLNYNGTLASRSAQIILISENLVLDLSRTIAGTMLFVIMCFVLYELRTCFCGYISRHTATGVRFGLALWFGAITSFYFASGVFQFLVISKINELMALGSVNVQNYQNACVQLQETYKHESYYLKGHTIFTIFFYIGTFAANLVLFGYHKLKEITTAFPISDTVKEEMRVSLISLFLSTIVYVLSNFGLTYVQLQIMIKDCTEPECVSWASTAYHWLYLASLTDPILQPVIILYRMRCMRVTHFHWLSIWRQFEIGPAFTNSIRFLYFNIFPSEFKGAHNLPNSQKFSTNQSPLLYQNVTFNPSGPDNTVKNNEAPEISMEAIAPHRKSGIRAIGLDNDLKSMLQYLEQERKGNRVGSGKVRF</sequence>
<feature type="transmembrane region" description="Helical" evidence="1">
    <location>
        <begin position="540"/>
        <end position="562"/>
    </location>
</feature>
<keyword evidence="2" id="KW-0732">Signal</keyword>
<keyword evidence="4" id="KW-1185">Reference proteome</keyword>
<dbReference type="AlphaFoldDB" id="A0AAD4NG13"/>
<feature type="transmembrane region" description="Helical" evidence="1">
    <location>
        <begin position="643"/>
        <end position="667"/>
    </location>
</feature>
<protein>
    <submittedName>
        <fullName evidence="3">Uncharacterized protein</fullName>
    </submittedName>
</protein>
<feature type="transmembrane region" description="Helical" evidence="1">
    <location>
        <begin position="402"/>
        <end position="424"/>
    </location>
</feature>
<evidence type="ECO:0000256" key="2">
    <source>
        <dbReference type="SAM" id="SignalP"/>
    </source>
</evidence>
<feature type="chain" id="PRO_5042023543" evidence="2">
    <location>
        <begin position="17"/>
        <end position="836"/>
    </location>
</feature>